<dbReference type="Pfam" id="PF00805">
    <property type="entry name" value="Pentapeptide"/>
    <property type="match status" value="1"/>
</dbReference>
<reference evidence="3" key="1">
    <citation type="submission" date="2015-03" db="EMBL/GenBank/DDBJ databases">
        <title>Luteipulveratus halotolerans sp. nov., a novel actinobacterium (Dermacoccaceae) from Sarawak, Malaysia.</title>
        <authorList>
            <person name="Juboi H."/>
            <person name="Basik A."/>
            <person name="Shamsul S.S."/>
            <person name="Arnold P."/>
            <person name="Schmitt E.K."/>
            <person name="Sanglier J.-J."/>
            <person name="Yeo T."/>
        </authorList>
    </citation>
    <scope>NUCLEOTIDE SEQUENCE [LARGE SCALE GENOMIC DNA]</scope>
    <source>
        <strain evidence="3">C296001</strain>
    </source>
</reference>
<dbReference type="SUPFAM" id="SSF141571">
    <property type="entry name" value="Pentapeptide repeat-like"/>
    <property type="match status" value="1"/>
</dbReference>
<dbReference type="OrthoDB" id="3542438at2"/>
<evidence type="ECO:0000313" key="2">
    <source>
        <dbReference type="EMBL" id="KNX38477.1"/>
    </source>
</evidence>
<feature type="domain" description="DinB-like" evidence="1">
    <location>
        <begin position="101"/>
        <end position="256"/>
    </location>
</feature>
<dbReference type="Gene3D" id="2.160.20.80">
    <property type="entry name" value="E3 ubiquitin-protein ligase SopA"/>
    <property type="match status" value="1"/>
</dbReference>
<dbReference type="PATRIC" id="fig|1631356.3.peg.3406"/>
<protein>
    <submittedName>
        <fullName evidence="2">Pentapeptide repeat-containing protein</fullName>
    </submittedName>
</protein>
<organism evidence="2 3">
    <name type="scientific">Luteipulveratus halotolerans</name>
    <dbReference type="NCBI Taxonomy" id="1631356"/>
    <lineage>
        <taxon>Bacteria</taxon>
        <taxon>Bacillati</taxon>
        <taxon>Actinomycetota</taxon>
        <taxon>Actinomycetes</taxon>
        <taxon>Micrococcales</taxon>
        <taxon>Dermacoccaceae</taxon>
        <taxon>Luteipulveratus</taxon>
    </lineage>
</organism>
<dbReference type="AlphaFoldDB" id="A0A0L6CL47"/>
<gene>
    <name evidence="2" type="ORF">VV01_17125</name>
</gene>
<comment type="caution">
    <text evidence="2">The sequence shown here is derived from an EMBL/GenBank/DDBJ whole genome shotgun (WGS) entry which is preliminary data.</text>
</comment>
<dbReference type="InterPro" id="IPR001646">
    <property type="entry name" value="5peptide_repeat"/>
</dbReference>
<keyword evidence="3" id="KW-1185">Reference proteome</keyword>
<accession>A0A0L6CL47</accession>
<name>A0A0L6CL47_9MICO</name>
<sequence length="276" mass="31460">MAEFIQQDLTDSRFEQVDLTGSRLSHVDLSRTTMRNVAFDGAVLQDVDLIDVTVTGDMRNLVINEVDVTPLIEAELDRRQPGRVLMRPTDADGFRRAWDEVERIWASTVETARGLDPALLHESVDGEWSFIETLRHLSFATDAWVRRGLLGDPSPWRPLDLPWDQMPDTPGIPRDRSVRPSLDEVLELRRDRMATVLELRRDRMATVRAYVDGLTDADLDRETEPVDGPGWPPPVSFPVRKPLLIVLNEEWEHRRYAERDLATLAATPPVEPSPVE</sequence>
<evidence type="ECO:0000259" key="1">
    <source>
        <dbReference type="Pfam" id="PF12867"/>
    </source>
</evidence>
<dbReference type="Gene3D" id="1.20.120.450">
    <property type="entry name" value="dinb family like domain"/>
    <property type="match status" value="1"/>
</dbReference>
<dbReference type="InterPro" id="IPR034660">
    <property type="entry name" value="DinB/YfiT-like"/>
</dbReference>
<evidence type="ECO:0000313" key="3">
    <source>
        <dbReference type="Proteomes" id="UP000037397"/>
    </source>
</evidence>
<dbReference type="Pfam" id="PF12867">
    <property type="entry name" value="DinB_2"/>
    <property type="match status" value="1"/>
</dbReference>
<proteinExistence type="predicted"/>
<dbReference type="STRING" id="1631356.VV01_17125"/>
<dbReference type="InterPro" id="IPR024775">
    <property type="entry name" value="DinB-like"/>
</dbReference>
<dbReference type="SUPFAM" id="SSF109854">
    <property type="entry name" value="DinB/YfiT-like putative metalloenzymes"/>
    <property type="match status" value="1"/>
</dbReference>
<dbReference type="Proteomes" id="UP000037397">
    <property type="component" value="Unassembled WGS sequence"/>
</dbReference>
<dbReference type="RefSeq" id="WP_050670945.1">
    <property type="nucleotide sequence ID" value="NZ_LAIR01000002.1"/>
</dbReference>
<dbReference type="EMBL" id="LAIR01000002">
    <property type="protein sequence ID" value="KNX38477.1"/>
    <property type="molecule type" value="Genomic_DNA"/>
</dbReference>